<dbReference type="AlphaFoldDB" id="A0A915DTK2"/>
<evidence type="ECO:0000313" key="6">
    <source>
        <dbReference type="Proteomes" id="UP000887574"/>
    </source>
</evidence>
<evidence type="ECO:0000256" key="1">
    <source>
        <dbReference type="ARBA" id="ARBA00004141"/>
    </source>
</evidence>
<sequence length="73" mass="7920">MSSTCIFVIYSVVKFNKPLVNPEVILPSLLSAITGPLSSMVPGCVASAWSIFYFKEIEPGRNLHLLYAGMAVT</sequence>
<keyword evidence="6" id="KW-1185">Reference proteome</keyword>
<name>A0A915DTK2_9BILA</name>
<evidence type="ECO:0000313" key="7">
    <source>
        <dbReference type="WBParaSite" id="jg2269"/>
    </source>
</evidence>
<dbReference type="PANTHER" id="PTHR16119:SF15">
    <property type="entry name" value="TRANSMEMBRANE PROTEIN 144 HOMOLOG"/>
    <property type="match status" value="1"/>
</dbReference>
<protein>
    <submittedName>
        <fullName evidence="7">Uncharacterized protein</fullName>
    </submittedName>
</protein>
<dbReference type="InterPro" id="IPR012435">
    <property type="entry name" value="TMEM144"/>
</dbReference>
<dbReference type="GO" id="GO:0015144">
    <property type="term" value="F:carbohydrate transmembrane transporter activity"/>
    <property type="evidence" value="ECO:0007669"/>
    <property type="project" value="InterPro"/>
</dbReference>
<dbReference type="InterPro" id="IPR010651">
    <property type="entry name" value="Sugar_transport"/>
</dbReference>
<dbReference type="WBParaSite" id="jg2269">
    <property type="protein sequence ID" value="jg2269"/>
    <property type="gene ID" value="jg2269"/>
</dbReference>
<reference evidence="7" key="1">
    <citation type="submission" date="2022-11" db="UniProtKB">
        <authorList>
            <consortium name="WormBaseParasite"/>
        </authorList>
    </citation>
    <scope>IDENTIFICATION</scope>
</reference>
<dbReference type="PANTHER" id="PTHR16119">
    <property type="entry name" value="TRANSMEMBRANE PROTEIN 144"/>
    <property type="match status" value="1"/>
</dbReference>
<evidence type="ECO:0000256" key="5">
    <source>
        <dbReference type="ARBA" id="ARBA00023136"/>
    </source>
</evidence>
<comment type="similarity">
    <text evidence="2">Belongs to the TMEM144 family.</text>
</comment>
<proteinExistence type="inferred from homology"/>
<evidence type="ECO:0000256" key="2">
    <source>
        <dbReference type="ARBA" id="ARBA00005731"/>
    </source>
</evidence>
<keyword evidence="5" id="KW-0472">Membrane</keyword>
<comment type="subcellular location">
    <subcellularLocation>
        <location evidence="1">Membrane</location>
        <topology evidence="1">Multi-pass membrane protein</topology>
    </subcellularLocation>
</comment>
<organism evidence="6 7">
    <name type="scientific">Ditylenchus dipsaci</name>
    <dbReference type="NCBI Taxonomy" id="166011"/>
    <lineage>
        <taxon>Eukaryota</taxon>
        <taxon>Metazoa</taxon>
        <taxon>Ecdysozoa</taxon>
        <taxon>Nematoda</taxon>
        <taxon>Chromadorea</taxon>
        <taxon>Rhabditida</taxon>
        <taxon>Tylenchina</taxon>
        <taxon>Tylenchomorpha</taxon>
        <taxon>Sphaerularioidea</taxon>
        <taxon>Anguinidae</taxon>
        <taxon>Anguininae</taxon>
        <taxon>Ditylenchus</taxon>
    </lineage>
</organism>
<keyword evidence="4" id="KW-1133">Transmembrane helix</keyword>
<dbReference type="GO" id="GO:0016020">
    <property type="term" value="C:membrane"/>
    <property type="evidence" value="ECO:0007669"/>
    <property type="project" value="UniProtKB-SubCell"/>
</dbReference>
<keyword evidence="3" id="KW-0812">Transmembrane</keyword>
<accession>A0A915DTK2</accession>
<dbReference type="Pfam" id="PF07857">
    <property type="entry name" value="TMEM144"/>
    <property type="match status" value="1"/>
</dbReference>
<dbReference type="Proteomes" id="UP000887574">
    <property type="component" value="Unplaced"/>
</dbReference>
<evidence type="ECO:0000256" key="4">
    <source>
        <dbReference type="ARBA" id="ARBA00022989"/>
    </source>
</evidence>
<evidence type="ECO:0000256" key="3">
    <source>
        <dbReference type="ARBA" id="ARBA00022692"/>
    </source>
</evidence>